<protein>
    <submittedName>
        <fullName evidence="1">Uncharacterized protein</fullName>
    </submittedName>
</protein>
<name>A0A023BXG9_9FLAO</name>
<proteinExistence type="predicted"/>
<organism evidence="1 2">
    <name type="scientific">Aquimarina atlantica</name>
    <dbReference type="NCBI Taxonomy" id="1317122"/>
    <lineage>
        <taxon>Bacteria</taxon>
        <taxon>Pseudomonadati</taxon>
        <taxon>Bacteroidota</taxon>
        <taxon>Flavobacteriia</taxon>
        <taxon>Flavobacteriales</taxon>
        <taxon>Flavobacteriaceae</taxon>
        <taxon>Aquimarina</taxon>
    </lineage>
</organism>
<keyword evidence="2" id="KW-1185">Reference proteome</keyword>
<dbReference type="OrthoDB" id="1163753at2"/>
<dbReference type="RefSeq" id="WP_034241220.1">
    <property type="nucleotide sequence ID" value="NZ_AQRA01000003.1"/>
</dbReference>
<dbReference type="AlphaFoldDB" id="A0A023BXG9"/>
<accession>A0A023BXG9</accession>
<evidence type="ECO:0000313" key="1">
    <source>
        <dbReference type="EMBL" id="EZH74634.1"/>
    </source>
</evidence>
<gene>
    <name evidence="1" type="ORF">ATO12_12775</name>
</gene>
<dbReference type="eggNOG" id="ENOG50300D8">
    <property type="taxonomic scope" value="Bacteria"/>
</dbReference>
<dbReference type="EMBL" id="AQRA01000003">
    <property type="protein sequence ID" value="EZH74634.1"/>
    <property type="molecule type" value="Genomic_DNA"/>
</dbReference>
<evidence type="ECO:0000313" key="2">
    <source>
        <dbReference type="Proteomes" id="UP000023541"/>
    </source>
</evidence>
<comment type="caution">
    <text evidence="1">The sequence shown here is derived from an EMBL/GenBank/DDBJ whole genome shotgun (WGS) entry which is preliminary data.</text>
</comment>
<dbReference type="Proteomes" id="UP000023541">
    <property type="component" value="Unassembled WGS sequence"/>
</dbReference>
<dbReference type="STRING" id="1317122.ATO12_12775"/>
<sequence length="85" mass="9917">MSCCSQKRLELTKEFNSKKESKEKSSLPLLKNINTKFRYTGNTSWLYRGVLTHTRYHFKYYGHIITIDTRDVSAAMAEPLLENIA</sequence>
<reference evidence="1 2" key="1">
    <citation type="submission" date="2014-04" db="EMBL/GenBank/DDBJ databases">
        <title>Aquimarina sp. 22II-S11-z7 Genome Sequencing.</title>
        <authorList>
            <person name="Lai Q."/>
        </authorList>
    </citation>
    <scope>NUCLEOTIDE SEQUENCE [LARGE SCALE GENOMIC DNA]</scope>
    <source>
        <strain evidence="1 2">22II-S11-z7</strain>
    </source>
</reference>